<dbReference type="Pfam" id="PF13426">
    <property type="entry name" value="PAS_9"/>
    <property type="match status" value="1"/>
</dbReference>
<dbReference type="InterPro" id="IPR035965">
    <property type="entry name" value="PAS-like_dom_sf"/>
</dbReference>
<dbReference type="SMART" id="SM00331">
    <property type="entry name" value="PP2C_SIG"/>
    <property type="match status" value="1"/>
</dbReference>
<evidence type="ECO:0000256" key="1">
    <source>
        <dbReference type="ARBA" id="ARBA00022801"/>
    </source>
</evidence>
<dbReference type="InterPro" id="IPR000700">
    <property type="entry name" value="PAS-assoc_C"/>
</dbReference>
<dbReference type="PANTHER" id="PTHR43156">
    <property type="entry name" value="STAGE II SPORULATION PROTEIN E-RELATED"/>
    <property type="match status" value="1"/>
</dbReference>
<comment type="caution">
    <text evidence="4">The sequence shown here is derived from an EMBL/GenBank/DDBJ whole genome shotgun (WGS) entry which is preliminary data.</text>
</comment>
<dbReference type="GO" id="GO:0016791">
    <property type="term" value="F:phosphatase activity"/>
    <property type="evidence" value="ECO:0007669"/>
    <property type="project" value="TreeGrafter"/>
</dbReference>
<protein>
    <submittedName>
        <fullName evidence="4">SpoIIE family protein phosphatase</fullName>
    </submittedName>
</protein>
<dbReference type="CDD" id="cd16936">
    <property type="entry name" value="HATPase_RsbW-like"/>
    <property type="match status" value="1"/>
</dbReference>
<dbReference type="InterPro" id="IPR003594">
    <property type="entry name" value="HATPase_dom"/>
</dbReference>
<dbReference type="SUPFAM" id="SSF55785">
    <property type="entry name" value="PYP-like sensor domain (PAS domain)"/>
    <property type="match status" value="1"/>
</dbReference>
<dbReference type="AlphaFoldDB" id="A0A7Y0QHZ3"/>
<keyword evidence="1" id="KW-0378">Hydrolase</keyword>
<dbReference type="PROSITE" id="PS50112">
    <property type="entry name" value="PAS"/>
    <property type="match status" value="1"/>
</dbReference>
<evidence type="ECO:0000259" key="3">
    <source>
        <dbReference type="PROSITE" id="PS50113"/>
    </source>
</evidence>
<dbReference type="Pfam" id="PF07228">
    <property type="entry name" value="SpoIIE"/>
    <property type="match status" value="1"/>
</dbReference>
<organism evidence="4 5">
    <name type="scientific">Cellulomonas fimi</name>
    <dbReference type="NCBI Taxonomy" id="1708"/>
    <lineage>
        <taxon>Bacteria</taxon>
        <taxon>Bacillati</taxon>
        <taxon>Actinomycetota</taxon>
        <taxon>Actinomycetes</taxon>
        <taxon>Micrococcales</taxon>
        <taxon>Cellulomonadaceae</taxon>
        <taxon>Cellulomonas</taxon>
    </lineage>
</organism>
<evidence type="ECO:0000259" key="2">
    <source>
        <dbReference type="PROSITE" id="PS50112"/>
    </source>
</evidence>
<dbReference type="Gene3D" id="3.30.450.20">
    <property type="entry name" value="PAS domain"/>
    <property type="match status" value="1"/>
</dbReference>
<dbReference type="CDD" id="cd00130">
    <property type="entry name" value="PAS"/>
    <property type="match status" value="1"/>
</dbReference>
<proteinExistence type="predicted"/>
<dbReference type="Gene3D" id="3.60.40.10">
    <property type="entry name" value="PPM-type phosphatase domain"/>
    <property type="match status" value="1"/>
</dbReference>
<dbReference type="Proteomes" id="UP000562124">
    <property type="component" value="Unassembled WGS sequence"/>
</dbReference>
<dbReference type="InterPro" id="IPR001932">
    <property type="entry name" value="PPM-type_phosphatase-like_dom"/>
</dbReference>
<dbReference type="InterPro" id="IPR000014">
    <property type="entry name" value="PAS"/>
</dbReference>
<dbReference type="Gene3D" id="3.30.565.10">
    <property type="entry name" value="Histidine kinase-like ATPase, C-terminal domain"/>
    <property type="match status" value="1"/>
</dbReference>
<feature type="domain" description="PAS" evidence="2">
    <location>
        <begin position="32"/>
        <end position="75"/>
    </location>
</feature>
<dbReference type="InterPro" id="IPR036457">
    <property type="entry name" value="PPM-type-like_dom_sf"/>
</dbReference>
<dbReference type="SUPFAM" id="SSF81606">
    <property type="entry name" value="PP2C-like"/>
    <property type="match status" value="1"/>
</dbReference>
<dbReference type="EMBL" id="JABCJJ010000006">
    <property type="protein sequence ID" value="NMR19682.1"/>
    <property type="molecule type" value="Genomic_DNA"/>
</dbReference>
<name>A0A7Y0QHZ3_CELFI</name>
<dbReference type="InterPro" id="IPR036890">
    <property type="entry name" value="HATPase_C_sf"/>
</dbReference>
<feature type="domain" description="PAC" evidence="3">
    <location>
        <begin position="100"/>
        <end position="154"/>
    </location>
</feature>
<dbReference type="SMART" id="SM00086">
    <property type="entry name" value="PAC"/>
    <property type="match status" value="1"/>
</dbReference>
<dbReference type="InterPro" id="IPR052016">
    <property type="entry name" value="Bact_Sigma-Reg"/>
</dbReference>
<dbReference type="SUPFAM" id="SSF55874">
    <property type="entry name" value="ATPase domain of HSP90 chaperone/DNA topoisomerase II/histidine kinase"/>
    <property type="match status" value="1"/>
</dbReference>
<dbReference type="PROSITE" id="PS50113">
    <property type="entry name" value="PAC"/>
    <property type="match status" value="1"/>
</dbReference>
<evidence type="ECO:0000313" key="5">
    <source>
        <dbReference type="Proteomes" id="UP000562124"/>
    </source>
</evidence>
<reference evidence="4 5" key="1">
    <citation type="submission" date="2020-04" db="EMBL/GenBank/DDBJ databases">
        <title>Sequencing and Assembly of C. fimi.</title>
        <authorList>
            <person name="Ramsey A.R."/>
        </authorList>
    </citation>
    <scope>NUCLEOTIDE SEQUENCE [LARGE SCALE GENOMIC DNA]</scope>
    <source>
        <strain evidence="4 5">SB</strain>
    </source>
</reference>
<accession>A0A7Y0QHZ3</accession>
<gene>
    <name evidence="4" type="ORF">HIR71_05490</name>
</gene>
<dbReference type="PANTHER" id="PTHR43156:SF2">
    <property type="entry name" value="STAGE II SPORULATION PROTEIN E"/>
    <property type="match status" value="1"/>
</dbReference>
<dbReference type="NCBIfam" id="TIGR00229">
    <property type="entry name" value="sensory_box"/>
    <property type="match status" value="1"/>
</dbReference>
<dbReference type="Pfam" id="PF13581">
    <property type="entry name" value="HATPase_c_2"/>
    <property type="match status" value="1"/>
</dbReference>
<keyword evidence="5" id="KW-1185">Reference proteome</keyword>
<dbReference type="InterPro" id="IPR001610">
    <property type="entry name" value="PAC"/>
</dbReference>
<sequence>MSRSNARRSEAVVVNFVTPDPPALSLADVRDRALQATDVSFVITDATRPGTPIVWVNDAFTRTTGYTAEEVVGRNPNLLRGPATDDVTAAPLSAAVTEERPGTATVLNYRKDGRPFWNQVSVSPVHDDAGRLTHWVGVQVDVTAQVDTQEAQVEAVKVERRARTGLAIVTQVSELLTELNDPHILADIAGLLQHEVVVWARFYLDDGGLHPAEGIDAHAAARGRGRRHGPPPHATVHQLTPLPEAAAAAADAGPDAVQKLLDGVADGPLELDVSRVPDDDSASGWLSGELRPSLVALPGAPTRVVVMPIGGRRRVLGLLVVVPFAAAGEGPGEGLADLDDSARTVLYLTARRVGMAVDNVRLYAREHELAETLQRAMLPEQAEVQGLDIWTYYAPNSEHAQVGGDWYDVLQIAPDVVGIVIGDVVGHDVEAAASMGQLRSVVRAYAYEIETPGPVLERVDQLVAGMRIPRAASLVLATLRRSASGWDLEYSRAGHLPALLVRDGHATQLADAPGQLVGFGGRPRATGRSDLRPGDVLIFYTDGLIERRDRSLQAGIQALCDAAEQVVAIDSAGVGEEVLSRLADAPEDDVAVVVVRVPDPESDHDRLQRSPRRRRWQLPSEPASIGRARHAVLRTCRAWDLPDAASAELVVSELVANAVLHGWGHVALRLFDTGDGLRIEVEDANPAPPVATDGHPGRVGGYGIQIVERLADWGWRPSGTGKLVWARVRPAAGDG</sequence>
<evidence type="ECO:0000313" key="4">
    <source>
        <dbReference type="EMBL" id="NMR19682.1"/>
    </source>
</evidence>